<dbReference type="SUPFAM" id="SSF46785">
    <property type="entry name" value="Winged helix' DNA-binding domain"/>
    <property type="match status" value="1"/>
</dbReference>
<dbReference type="KEGG" id="bwa:HLV38_02285"/>
<dbReference type="AlphaFoldDB" id="A0A6M8J0I3"/>
<proteinExistence type="predicted"/>
<accession>A0A6M8J0I3</accession>
<dbReference type="Proteomes" id="UP000503297">
    <property type="component" value="Chromosome"/>
</dbReference>
<name>A0A6M8J0I3_9ACTN</name>
<dbReference type="RefSeq" id="WP_173163954.1">
    <property type="nucleotide sequence ID" value="NZ_CP053716.1"/>
</dbReference>
<dbReference type="EMBL" id="CP053716">
    <property type="protein sequence ID" value="QKF07087.1"/>
    <property type="molecule type" value="Genomic_DNA"/>
</dbReference>
<evidence type="ECO:0000313" key="2">
    <source>
        <dbReference type="Proteomes" id="UP000503297"/>
    </source>
</evidence>
<keyword evidence="2" id="KW-1185">Reference proteome</keyword>
<reference evidence="2" key="1">
    <citation type="submission" date="2020-05" db="EMBL/GenBank/DDBJ databases">
        <title>Novel species in genus Nocardioides.</title>
        <authorList>
            <person name="Zhang G."/>
        </authorList>
    </citation>
    <scope>NUCLEOTIDE SEQUENCE [LARGE SCALE GENOMIC DNA]</scope>
    <source>
        <strain evidence="2">zg-1050</strain>
    </source>
</reference>
<dbReference type="InterPro" id="IPR036390">
    <property type="entry name" value="WH_DNA-bd_sf"/>
</dbReference>
<evidence type="ECO:0008006" key="3">
    <source>
        <dbReference type="Google" id="ProtNLM"/>
    </source>
</evidence>
<gene>
    <name evidence="1" type="ORF">HLV38_02285</name>
</gene>
<sequence length="492" mass="54578">MRRFDRTEGPGAGEPGAGVTVREVEAVIAGMRFSCADLPALARREDEDAQRALAVAQSLRRASGLGLPFAFDGFEVDSGHHFYGLNTRLVNGLSACVHLGSGGYHVRCVLDRPEGRHALIYRVVRETQGCVEHMGRTVSAERAFALASGLADPQGKGEAMAREFARCLSDLPCERMTCEGIEALYARFACISDDRDGADVVSEDSARRHAIATQLVRLVGDGSPSAHHPLMKALIALQMTLMLHPFAVANPFMARLLFAWAANDGGVPLVAYMPMMGFLRRWSMGGSGSDDSRLPQVSDKDAVVRGESGADWTLWFEETVDFLARELRGFAEKALGMHMRRERMAYLIGQDESLNARQRAVLLEALVHDDAEFTYAGLSERFDIAYATAYADLGRLEDLGYLRAEPKGKTTVFMAESQLRSRLHERLRTIAPDAYARFYGSDGRLLDERRRERTRAIEELIHSTPALRRLADFEWPRYNLARSKVILSSFEG</sequence>
<evidence type="ECO:0000313" key="1">
    <source>
        <dbReference type="EMBL" id="QKF07087.1"/>
    </source>
</evidence>
<protein>
    <recommendedName>
        <fullName evidence="3">Fido domain-containing protein</fullName>
    </recommendedName>
</protein>
<organism evidence="1 2">
    <name type="scientific">Berryella wangjianweii</name>
    <dbReference type="NCBI Taxonomy" id="2734634"/>
    <lineage>
        <taxon>Bacteria</taxon>
        <taxon>Bacillati</taxon>
        <taxon>Actinomycetota</taxon>
        <taxon>Coriobacteriia</taxon>
        <taxon>Eggerthellales</taxon>
        <taxon>Eggerthellaceae</taxon>
        <taxon>Berryella</taxon>
    </lineage>
</organism>